<proteinExistence type="predicted"/>
<dbReference type="RefSeq" id="WP_104881968.1">
    <property type="nucleotide sequence ID" value="NZ_JABWRR010000020.1"/>
</dbReference>
<accession>A0ABR6V8K3</accession>
<comment type="caution">
    <text evidence="1">The sequence shown here is derived from an EMBL/GenBank/DDBJ whole genome shotgun (WGS) entry which is preliminary data.</text>
</comment>
<evidence type="ECO:0000313" key="1">
    <source>
        <dbReference type="EMBL" id="MBC3476630.1"/>
    </source>
</evidence>
<dbReference type="SUPFAM" id="SSF140736">
    <property type="entry name" value="Rv1873-like"/>
    <property type="match status" value="1"/>
</dbReference>
<keyword evidence="2" id="KW-1185">Reference proteome</keyword>
<evidence type="ECO:0000313" key="2">
    <source>
        <dbReference type="Proteomes" id="UP000628086"/>
    </source>
</evidence>
<dbReference type="InterPro" id="IPR036287">
    <property type="entry name" value="Rv1873-like_sf"/>
</dbReference>
<dbReference type="Gene3D" id="1.25.40.380">
    <property type="entry name" value="Protein of unknown function DUF1810"/>
    <property type="match status" value="1"/>
</dbReference>
<dbReference type="Pfam" id="PF08837">
    <property type="entry name" value="DUF1810"/>
    <property type="match status" value="1"/>
</dbReference>
<protein>
    <submittedName>
        <fullName evidence="1">DUF1810 domain-containing protein</fullName>
    </submittedName>
</protein>
<name>A0ABR6V8K3_9PSED</name>
<organism evidence="1 2">
    <name type="scientific">Pseudomonas taiwanensis</name>
    <dbReference type="NCBI Taxonomy" id="470150"/>
    <lineage>
        <taxon>Bacteria</taxon>
        <taxon>Pseudomonadati</taxon>
        <taxon>Pseudomonadota</taxon>
        <taxon>Gammaproteobacteria</taxon>
        <taxon>Pseudomonadales</taxon>
        <taxon>Pseudomonadaceae</taxon>
        <taxon>Pseudomonas</taxon>
    </lineage>
</organism>
<sequence>MSDDFQLSRFVDAQEQVFPRVLSELVAGHKTSHWMWFIFPQLDGLGHSAMAERYAISGLAEARAYLNHPLLGARLLQCIDALLSHTDKTARQILGRPDDLKLRSCLTLFAQVDPHDSVIDQALLQFYAGEADPATLDLLVR</sequence>
<reference evidence="1 2" key="1">
    <citation type="journal article" date="2020" name="Microorganisms">
        <title>Reliable Identification of Environmental Pseudomonas Isolates Using the rpoD Gene.</title>
        <authorList>
            <consortium name="The Broad Institute Genome Sequencing Platform"/>
            <person name="Girard L."/>
            <person name="Lood C."/>
            <person name="Rokni-Zadeh H."/>
            <person name="van Noort V."/>
            <person name="Lavigne R."/>
            <person name="De Mot R."/>
        </authorList>
    </citation>
    <scope>NUCLEOTIDE SEQUENCE [LARGE SCALE GENOMIC DNA]</scope>
    <source>
        <strain evidence="1 2">RW7P2</strain>
    </source>
</reference>
<gene>
    <name evidence="1" type="ORF">HU747_13610</name>
</gene>
<dbReference type="InterPro" id="IPR014937">
    <property type="entry name" value="DUF1810"/>
</dbReference>
<dbReference type="PIRSF" id="PIRSF008546">
    <property type="entry name" value="UCP008546"/>
    <property type="match status" value="1"/>
</dbReference>
<dbReference type="Proteomes" id="UP000628086">
    <property type="component" value="Unassembled WGS sequence"/>
</dbReference>
<dbReference type="EMBL" id="JABWRS010000009">
    <property type="protein sequence ID" value="MBC3476630.1"/>
    <property type="molecule type" value="Genomic_DNA"/>
</dbReference>